<dbReference type="InterPro" id="IPR017896">
    <property type="entry name" value="4Fe4S_Fe-S-bd"/>
</dbReference>
<dbReference type="Pfam" id="PF01656">
    <property type="entry name" value="CbiA"/>
    <property type="match status" value="1"/>
</dbReference>
<organism evidence="5 6">
    <name type="scientific">Abyssobacteria bacterium (strain SURF_5)</name>
    <dbReference type="NCBI Taxonomy" id="2093360"/>
    <lineage>
        <taxon>Bacteria</taxon>
        <taxon>Pseudomonadati</taxon>
        <taxon>Candidatus Hydrogenedentota</taxon>
        <taxon>Candidatus Abyssobacteria</taxon>
    </lineage>
</organism>
<evidence type="ECO:0000256" key="3">
    <source>
        <dbReference type="ARBA" id="ARBA00023014"/>
    </source>
</evidence>
<evidence type="ECO:0000313" key="6">
    <source>
        <dbReference type="Proteomes" id="UP000265882"/>
    </source>
</evidence>
<accession>A0A3A4NTI1</accession>
<dbReference type="InterPro" id="IPR027417">
    <property type="entry name" value="P-loop_NTPase"/>
</dbReference>
<keyword evidence="1" id="KW-0479">Metal-binding</keyword>
<evidence type="ECO:0000256" key="2">
    <source>
        <dbReference type="ARBA" id="ARBA00023004"/>
    </source>
</evidence>
<evidence type="ECO:0000256" key="1">
    <source>
        <dbReference type="ARBA" id="ARBA00022723"/>
    </source>
</evidence>
<dbReference type="AlphaFoldDB" id="A0A3A4NTI1"/>
<sequence length="309" mass="33496">MKQLVVLSGKGGTGKTSLVASFAALAQRKIFADCDVDAADLHLVVGARIRHRELFRSGKKARILSVKCTECGECERVCRFDAVKKNGVVPACFHIDRISCEGCGVCLQVCPADAIVLEEVVSGEWFVSETRYGPMTHAKLGIAEGNSGKLVSLVRSQARGIALKEGLNLIIIDGPPGIGCPVIASITGTDLVLVVTEPTLSGLHDLRRVHQLANHFKIRTVVCINKFDLNPEMSTTIEDACRADGIEVIGRIPYDRIVTEAQVHFTSVIEYSNGSVSEEIKRIWKRVAQILDADEGQKKLSGPLVQHGE</sequence>
<dbReference type="PROSITE" id="PS51379">
    <property type="entry name" value="4FE4S_FER_2"/>
    <property type="match status" value="2"/>
</dbReference>
<dbReference type="PANTHER" id="PTHR43534">
    <property type="entry name" value="MIND SUPERFAMILY P-LOOP ATPASE CONTAINING AN INSERTED FERREDOXIN DOMAIN"/>
    <property type="match status" value="1"/>
</dbReference>
<dbReference type="Gene3D" id="3.30.70.20">
    <property type="match status" value="1"/>
</dbReference>
<dbReference type="Proteomes" id="UP000265882">
    <property type="component" value="Unassembled WGS sequence"/>
</dbReference>
<name>A0A3A4NTI1_ABYX5</name>
<dbReference type="InterPro" id="IPR017900">
    <property type="entry name" value="4Fe4S_Fe_S_CS"/>
</dbReference>
<dbReference type="GO" id="GO:0046872">
    <property type="term" value="F:metal ion binding"/>
    <property type="evidence" value="ECO:0007669"/>
    <property type="project" value="UniProtKB-KW"/>
</dbReference>
<gene>
    <name evidence="5" type="ORF">C4520_08720</name>
</gene>
<dbReference type="EMBL" id="QZKU01000061">
    <property type="protein sequence ID" value="RJP22129.1"/>
    <property type="molecule type" value="Genomic_DNA"/>
</dbReference>
<dbReference type="Pfam" id="PF00037">
    <property type="entry name" value="Fer4"/>
    <property type="match status" value="1"/>
</dbReference>
<feature type="domain" description="4Fe-4S ferredoxin-type" evidence="4">
    <location>
        <begin position="91"/>
        <end position="120"/>
    </location>
</feature>
<keyword evidence="2" id="KW-0408">Iron</keyword>
<dbReference type="Gene3D" id="3.40.50.300">
    <property type="entry name" value="P-loop containing nucleotide triphosphate hydrolases"/>
    <property type="match status" value="1"/>
</dbReference>
<evidence type="ECO:0000259" key="4">
    <source>
        <dbReference type="PROSITE" id="PS51379"/>
    </source>
</evidence>
<reference evidence="5 6" key="1">
    <citation type="journal article" date="2017" name="ISME J.">
        <title>Energy and carbon metabolisms in a deep terrestrial subsurface fluid microbial community.</title>
        <authorList>
            <person name="Momper L."/>
            <person name="Jungbluth S.P."/>
            <person name="Lee M.D."/>
            <person name="Amend J.P."/>
        </authorList>
    </citation>
    <scope>NUCLEOTIDE SEQUENCE [LARGE SCALE GENOMIC DNA]</scope>
    <source>
        <strain evidence="5">SURF_5</strain>
    </source>
</reference>
<dbReference type="SUPFAM" id="SSF54862">
    <property type="entry name" value="4Fe-4S ferredoxins"/>
    <property type="match status" value="1"/>
</dbReference>
<dbReference type="CDD" id="cd03110">
    <property type="entry name" value="SIMIBI_bact_arch"/>
    <property type="match status" value="1"/>
</dbReference>
<dbReference type="PANTHER" id="PTHR43534:SF1">
    <property type="entry name" value="4FE-4S CLUSTER CONTAINING PARA FAMILY ATPASE PROTEIN"/>
    <property type="match status" value="1"/>
</dbReference>
<evidence type="ECO:0000313" key="5">
    <source>
        <dbReference type="EMBL" id="RJP22129.1"/>
    </source>
</evidence>
<dbReference type="PROSITE" id="PS00198">
    <property type="entry name" value="4FE4S_FER_1"/>
    <property type="match status" value="1"/>
</dbReference>
<dbReference type="GO" id="GO:0051536">
    <property type="term" value="F:iron-sulfur cluster binding"/>
    <property type="evidence" value="ECO:0007669"/>
    <property type="project" value="UniProtKB-KW"/>
</dbReference>
<proteinExistence type="predicted"/>
<protein>
    <submittedName>
        <fullName evidence="5">(4Fe-4S)-binding protein</fullName>
    </submittedName>
</protein>
<feature type="domain" description="4Fe-4S ferredoxin-type" evidence="4">
    <location>
        <begin position="59"/>
        <end position="88"/>
    </location>
</feature>
<comment type="caution">
    <text evidence="5">The sequence shown here is derived from an EMBL/GenBank/DDBJ whole genome shotgun (WGS) entry which is preliminary data.</text>
</comment>
<dbReference type="InterPro" id="IPR002586">
    <property type="entry name" value="CobQ/CobB/MinD/ParA_Nub-bd_dom"/>
</dbReference>
<dbReference type="SUPFAM" id="SSF52540">
    <property type="entry name" value="P-loop containing nucleoside triphosphate hydrolases"/>
    <property type="match status" value="1"/>
</dbReference>
<keyword evidence="3" id="KW-0411">Iron-sulfur</keyword>